<keyword evidence="1" id="KW-1133">Transmembrane helix</keyword>
<evidence type="ECO:0000313" key="2">
    <source>
        <dbReference type="EMBL" id="RVW57743.1"/>
    </source>
</evidence>
<name>A0A438FCQ8_VITVI</name>
<evidence type="ECO:0000256" key="1">
    <source>
        <dbReference type="SAM" id="Phobius"/>
    </source>
</evidence>
<sequence>MPKTRAALSLSSCGDIQISDPFRLEGDSTGCGDPEQSVIKTTFLLLLAIQVPTVLPFFTIIRLCSSWKLQAGGDLPYSCTFGTTVITGLKFLKDDILVPVVSFFTRAFFRSPFTIQGLKNYLDQNLGSYDSRTVVIGKAVLVPSITFHVLQSNFLLITPPFMSVLFLIEFMFLLSGAGFFKRLFFEIQNFTFAMALFFVNLDVFH</sequence>
<comment type="caution">
    <text evidence="2">The sequence shown here is derived from an EMBL/GenBank/DDBJ whole genome shotgun (WGS) entry which is preliminary data.</text>
</comment>
<protein>
    <submittedName>
        <fullName evidence="2">Uncharacterized protein</fullName>
    </submittedName>
</protein>
<evidence type="ECO:0000313" key="3">
    <source>
        <dbReference type="Proteomes" id="UP000288805"/>
    </source>
</evidence>
<feature type="transmembrane region" description="Helical" evidence="1">
    <location>
        <begin position="154"/>
        <end position="175"/>
    </location>
</feature>
<dbReference type="AlphaFoldDB" id="A0A438FCQ8"/>
<organism evidence="2 3">
    <name type="scientific">Vitis vinifera</name>
    <name type="common">Grape</name>
    <dbReference type="NCBI Taxonomy" id="29760"/>
    <lineage>
        <taxon>Eukaryota</taxon>
        <taxon>Viridiplantae</taxon>
        <taxon>Streptophyta</taxon>
        <taxon>Embryophyta</taxon>
        <taxon>Tracheophyta</taxon>
        <taxon>Spermatophyta</taxon>
        <taxon>Magnoliopsida</taxon>
        <taxon>eudicotyledons</taxon>
        <taxon>Gunneridae</taxon>
        <taxon>Pentapetalae</taxon>
        <taxon>rosids</taxon>
        <taxon>Vitales</taxon>
        <taxon>Vitaceae</taxon>
        <taxon>Viteae</taxon>
        <taxon>Vitis</taxon>
    </lineage>
</organism>
<feature type="transmembrane region" description="Helical" evidence="1">
    <location>
        <begin position="187"/>
        <end position="204"/>
    </location>
</feature>
<proteinExistence type="predicted"/>
<accession>A0A438FCQ8</accession>
<dbReference type="Proteomes" id="UP000288805">
    <property type="component" value="Unassembled WGS sequence"/>
</dbReference>
<gene>
    <name evidence="2" type="ORF">CK203_116253</name>
</gene>
<feature type="transmembrane region" description="Helical" evidence="1">
    <location>
        <begin position="43"/>
        <end position="61"/>
    </location>
</feature>
<dbReference type="EMBL" id="QGNW01001029">
    <property type="protein sequence ID" value="RVW57743.1"/>
    <property type="molecule type" value="Genomic_DNA"/>
</dbReference>
<reference evidence="2 3" key="1">
    <citation type="journal article" date="2018" name="PLoS Genet.">
        <title>Population sequencing reveals clonal diversity and ancestral inbreeding in the grapevine cultivar Chardonnay.</title>
        <authorList>
            <person name="Roach M.J."/>
            <person name="Johnson D.L."/>
            <person name="Bohlmann J."/>
            <person name="van Vuuren H.J."/>
            <person name="Jones S.J."/>
            <person name="Pretorius I.S."/>
            <person name="Schmidt S.A."/>
            <person name="Borneman A.R."/>
        </authorList>
    </citation>
    <scope>NUCLEOTIDE SEQUENCE [LARGE SCALE GENOMIC DNA]</scope>
    <source>
        <strain evidence="3">cv. Chardonnay</strain>
        <tissue evidence="2">Leaf</tissue>
    </source>
</reference>
<keyword evidence="1" id="KW-0812">Transmembrane</keyword>
<keyword evidence="1" id="KW-0472">Membrane</keyword>